<dbReference type="AlphaFoldDB" id="A0A2K1IGH3"/>
<feature type="compositionally biased region" description="Basic residues" evidence="7">
    <location>
        <begin position="862"/>
        <end position="882"/>
    </location>
</feature>
<dbReference type="Gene3D" id="3.30.200.20">
    <property type="entry name" value="Phosphorylase Kinase, domain 1"/>
    <property type="match status" value="1"/>
</dbReference>
<evidence type="ECO:0000256" key="1">
    <source>
        <dbReference type="ARBA" id="ARBA00022527"/>
    </source>
</evidence>
<feature type="compositionally biased region" description="Low complexity" evidence="7">
    <location>
        <begin position="883"/>
        <end position="907"/>
    </location>
</feature>
<dbReference type="PANTHER" id="PTHR24058:SF17">
    <property type="entry name" value="HOMEODOMAIN INTERACTING PROTEIN KINASE, ISOFORM D"/>
    <property type="match status" value="1"/>
</dbReference>
<feature type="region of interest" description="Disordered" evidence="7">
    <location>
        <begin position="553"/>
        <end position="607"/>
    </location>
</feature>
<organism evidence="9">
    <name type="scientific">Physcomitrium patens</name>
    <name type="common">Spreading-leaved earth moss</name>
    <name type="synonym">Physcomitrella patens</name>
    <dbReference type="NCBI Taxonomy" id="3218"/>
    <lineage>
        <taxon>Eukaryota</taxon>
        <taxon>Viridiplantae</taxon>
        <taxon>Streptophyta</taxon>
        <taxon>Embryophyta</taxon>
        <taxon>Bryophyta</taxon>
        <taxon>Bryophytina</taxon>
        <taxon>Bryopsida</taxon>
        <taxon>Funariidae</taxon>
        <taxon>Funariales</taxon>
        <taxon>Funariaceae</taxon>
        <taxon>Physcomitrium</taxon>
    </lineage>
</organism>
<proteinExistence type="predicted"/>
<dbReference type="SUPFAM" id="SSF56112">
    <property type="entry name" value="Protein kinase-like (PK-like)"/>
    <property type="match status" value="1"/>
</dbReference>
<dbReference type="PANTHER" id="PTHR24058">
    <property type="entry name" value="DUAL SPECIFICITY PROTEIN KINASE"/>
    <property type="match status" value="1"/>
</dbReference>
<dbReference type="OMA" id="INIHHER"/>
<keyword evidence="1" id="KW-0723">Serine/threonine-protein kinase</keyword>
<evidence type="ECO:0000256" key="5">
    <source>
        <dbReference type="ARBA" id="ARBA00022840"/>
    </source>
</evidence>
<dbReference type="InterPro" id="IPR000719">
    <property type="entry name" value="Prot_kinase_dom"/>
</dbReference>
<dbReference type="CDD" id="cd14212">
    <property type="entry name" value="PKc_YAK1"/>
    <property type="match status" value="1"/>
</dbReference>
<evidence type="ECO:0000256" key="4">
    <source>
        <dbReference type="ARBA" id="ARBA00022777"/>
    </source>
</evidence>
<dbReference type="GO" id="GO:0005524">
    <property type="term" value="F:ATP binding"/>
    <property type="evidence" value="ECO:0007669"/>
    <property type="project" value="UniProtKB-UniRule"/>
</dbReference>
<dbReference type="STRING" id="3218.A0A2K1IGH3"/>
<keyword evidence="4" id="KW-0418">Kinase</keyword>
<accession>A0A2K1IGH3</accession>
<dbReference type="EMBL" id="ABEU02000024">
    <property type="protein sequence ID" value="PNR28375.1"/>
    <property type="molecule type" value="Genomic_DNA"/>
</dbReference>
<keyword evidence="2" id="KW-0808">Transferase</keyword>
<dbReference type="PaxDb" id="3218-PP1S16_333V6.1"/>
<dbReference type="Pfam" id="PF00069">
    <property type="entry name" value="Pkinase"/>
    <property type="match status" value="1"/>
</dbReference>
<evidence type="ECO:0000313" key="10">
    <source>
        <dbReference type="EnsemblPlants" id="Pp3c24_12290V3.1"/>
    </source>
</evidence>
<dbReference type="EnsemblPlants" id="Pp3c24_12294V3.1">
    <property type="protein sequence ID" value="Pp3c24_12294V3.1"/>
    <property type="gene ID" value="Pp3c24_12294"/>
</dbReference>
<keyword evidence="3 6" id="KW-0547">Nucleotide-binding</keyword>
<dbReference type="InterPro" id="IPR011009">
    <property type="entry name" value="Kinase-like_dom_sf"/>
</dbReference>
<feature type="binding site" evidence="6">
    <location>
        <position position="187"/>
    </location>
    <ligand>
        <name>ATP</name>
        <dbReference type="ChEBI" id="CHEBI:30616"/>
    </ligand>
</feature>
<dbReference type="GeneID" id="112276704"/>
<sequence length="1064" mass="115887">MSEDCIGILPGPGGVGKSRLGAGFFAVVIMDMNQKQDPDAQEATLFYPVPHSHWFPRSLAFKSYRPSRRRPELGPGQRGARKPHSQISRPLSVKLTKEIVNTYRVCNPRFQFSESHNPKRFLTIPSAGVSNNGSDNENHDLILYFGRVLVNEDRTHRYVVKDIVGCGTFGQVAKCLVPETNEYVAVKIIKNQSAYSAQAKVEIGILHRLNNIRDWRNENHVVRSFDHFSYEGHLCIVFELLGVNLFELLKTNKFKGISLQLVRIFTGQLLDALSLLHDARVIHCDLKPENILLSSLRAAELKLIDFGSACMEEHTVYSYIQSRFYRSPEVVLGHPYTTAIDMWSLGCVAAELFLGLPLFPGQCPYDLLLFIIEKLGKQPSDHILQNAKNTSKYFKVISAAPQPENGHISGHKSVYQFLTPEENEAREKKKPVIGRRYMSGSLEDMIMTYPMKSSGREELEKERFSRKVFIDFLRGLIEVDPHKRWTPHEASQHPFLTQEPFTGSFRPRTERISHAPSGLGLMIEHPSLFGQGLSPHVGIMSSTAQLIGGQQLQPVSLPVPGSPASSGDNGTLGSSLGSIGEGTGSSMSMPPRLNGHTSFGPWSPDTRRHHMQRMQNAGHTQLGTSPSASGVCSFSLGASPSHQFHVSGPQFMVSPASQQISSPGSQYMGSSGILYQGFPGSTFQSSPGSSVPYDNVLLARLQQHNAAGNTDVSSSNFGHVEGSLQLKTLRVCGNTGMVVQHQLNNTCPPGALGPQFFPSETTTEAGDEECAGFGDFDGDYREELLFEHDPVHESSVFPMPSEMGPSAGVMGCGGARLGPGPGPGYGPGGPGSRFTKAPLQGSYGGYGRGQTSKQGSASSSRLSHKHHKQPHAHNQQHTHPHSPQHSLTSGSYSGNSSGPPSRRFSSGEPTSHVSPAGVLHFQQRQQQHPPLHFPDHQHLSGSPLHRSGNIAEKEKKRGDGLLPSPQMGPRGFHAAGVNNEQSLGMGGHPVAWGNPDGHHALPMLARLGQFHDLGVGTTTFPAQPPAFLSNQIYATGQFFAGRRPGPALVGLNRPPPTGRGVYRK</sequence>
<dbReference type="EnsemblPlants" id="Pp3c24_12290V3.1">
    <property type="protein sequence ID" value="Pp3c24_12290V3.1"/>
    <property type="gene ID" value="Pp3c24_12290"/>
</dbReference>
<keyword evidence="5 6" id="KW-0067">ATP-binding</keyword>
<dbReference type="InterPro" id="IPR017441">
    <property type="entry name" value="Protein_kinase_ATP_BS"/>
</dbReference>
<evidence type="ECO:0000256" key="7">
    <source>
        <dbReference type="SAM" id="MobiDB-lite"/>
    </source>
</evidence>
<feature type="region of interest" description="Disordered" evidence="7">
    <location>
        <begin position="808"/>
        <end position="946"/>
    </location>
</feature>
<dbReference type="Gramene" id="Pp3c24_12294V3.1">
    <property type="protein sequence ID" value="Pp3c24_12294V3.1"/>
    <property type="gene ID" value="Pp3c24_12294"/>
</dbReference>
<feature type="domain" description="Protein kinase" evidence="8">
    <location>
        <begin position="158"/>
        <end position="496"/>
    </location>
</feature>
<feature type="region of interest" description="Disordered" evidence="7">
    <location>
        <begin position="65"/>
        <end position="87"/>
    </location>
</feature>
<keyword evidence="11" id="KW-1185">Reference proteome</keyword>
<dbReference type="RefSeq" id="XP_073386905.1">
    <property type="nucleotide sequence ID" value="XM_073530804.1"/>
</dbReference>
<feature type="compositionally biased region" description="Gly residues" evidence="7">
    <location>
        <begin position="810"/>
        <end position="831"/>
    </location>
</feature>
<dbReference type="Gene3D" id="1.10.510.10">
    <property type="entry name" value="Transferase(Phosphotransferase) domain 1"/>
    <property type="match status" value="1"/>
</dbReference>
<evidence type="ECO:0000256" key="6">
    <source>
        <dbReference type="PROSITE-ProRule" id="PRU10141"/>
    </source>
</evidence>
<gene>
    <name evidence="10" type="primary">LOC112276704</name>
    <name evidence="9" type="ORF">PHYPA_028967</name>
</gene>
<feature type="compositionally biased region" description="Polar residues" evidence="7">
    <location>
        <begin position="563"/>
        <end position="577"/>
    </location>
</feature>
<evidence type="ECO:0000313" key="9">
    <source>
        <dbReference type="EMBL" id="PNR28375.1"/>
    </source>
</evidence>
<dbReference type="GO" id="GO:0004713">
    <property type="term" value="F:protein tyrosine kinase activity"/>
    <property type="evidence" value="ECO:0000318"/>
    <property type="project" value="GO_Central"/>
</dbReference>
<reference evidence="9 11" key="2">
    <citation type="journal article" date="2018" name="Plant J.">
        <title>The Physcomitrella patens chromosome-scale assembly reveals moss genome structure and evolution.</title>
        <authorList>
            <person name="Lang D."/>
            <person name="Ullrich K.K."/>
            <person name="Murat F."/>
            <person name="Fuchs J."/>
            <person name="Jenkins J."/>
            <person name="Haas F.B."/>
            <person name="Piednoel M."/>
            <person name="Gundlach H."/>
            <person name="Van Bel M."/>
            <person name="Meyberg R."/>
            <person name="Vives C."/>
            <person name="Morata J."/>
            <person name="Symeonidi A."/>
            <person name="Hiss M."/>
            <person name="Muchero W."/>
            <person name="Kamisugi Y."/>
            <person name="Saleh O."/>
            <person name="Blanc G."/>
            <person name="Decker E.L."/>
            <person name="van Gessel N."/>
            <person name="Grimwood J."/>
            <person name="Hayes R.D."/>
            <person name="Graham S.W."/>
            <person name="Gunter L.E."/>
            <person name="McDaniel S.F."/>
            <person name="Hoernstein S.N.W."/>
            <person name="Larsson A."/>
            <person name="Li F.W."/>
            <person name="Perroud P.F."/>
            <person name="Phillips J."/>
            <person name="Ranjan P."/>
            <person name="Rokshar D.S."/>
            <person name="Rothfels C.J."/>
            <person name="Schneider L."/>
            <person name="Shu S."/>
            <person name="Stevenson D.W."/>
            <person name="Thummler F."/>
            <person name="Tillich M."/>
            <person name="Villarreal Aguilar J.C."/>
            <person name="Widiez T."/>
            <person name="Wong G.K."/>
            <person name="Wymore A."/>
            <person name="Zhang Y."/>
            <person name="Zimmer A.D."/>
            <person name="Quatrano R.S."/>
            <person name="Mayer K.F.X."/>
            <person name="Goodstein D."/>
            <person name="Casacuberta J.M."/>
            <person name="Vandepoele K."/>
            <person name="Reski R."/>
            <person name="Cuming A.C."/>
            <person name="Tuskan G.A."/>
            <person name="Maumus F."/>
            <person name="Salse J."/>
            <person name="Schmutz J."/>
            <person name="Rensing S.A."/>
        </authorList>
    </citation>
    <scope>NUCLEOTIDE SEQUENCE [LARGE SCALE GENOMIC DNA]</scope>
    <source>
        <strain evidence="10 11">cv. Gransden 2004</strain>
    </source>
</reference>
<dbReference type="OrthoDB" id="9332038at2759"/>
<name>A0A2K1IGH3_PHYPA</name>
<dbReference type="GO" id="GO:0005737">
    <property type="term" value="C:cytoplasm"/>
    <property type="evidence" value="ECO:0000318"/>
    <property type="project" value="GO_Central"/>
</dbReference>
<protein>
    <recommendedName>
        <fullName evidence="8">Protein kinase domain-containing protein</fullName>
    </recommendedName>
</protein>
<dbReference type="PROSITE" id="PS50011">
    <property type="entry name" value="PROTEIN_KINASE_DOM"/>
    <property type="match status" value="1"/>
</dbReference>
<feature type="compositionally biased region" description="Polar residues" evidence="7">
    <location>
        <begin position="849"/>
        <end position="861"/>
    </location>
</feature>
<dbReference type="RefSeq" id="XP_073386903.1">
    <property type="nucleotide sequence ID" value="XM_073530802.1"/>
</dbReference>
<dbReference type="PROSITE" id="PS00107">
    <property type="entry name" value="PROTEIN_KINASE_ATP"/>
    <property type="match status" value="1"/>
</dbReference>
<dbReference type="RefSeq" id="XP_073386904.1">
    <property type="nucleotide sequence ID" value="XM_073530803.1"/>
</dbReference>
<dbReference type="InterPro" id="IPR008271">
    <property type="entry name" value="Ser/Thr_kinase_AS"/>
</dbReference>
<dbReference type="InterPro" id="IPR050494">
    <property type="entry name" value="Ser_Thr_dual-spec_kinase"/>
</dbReference>
<reference evidence="9 11" key="1">
    <citation type="journal article" date="2008" name="Science">
        <title>The Physcomitrella genome reveals evolutionary insights into the conquest of land by plants.</title>
        <authorList>
            <person name="Rensing S."/>
            <person name="Lang D."/>
            <person name="Zimmer A."/>
            <person name="Terry A."/>
            <person name="Salamov A."/>
            <person name="Shapiro H."/>
            <person name="Nishiyama T."/>
            <person name="Perroud P.-F."/>
            <person name="Lindquist E."/>
            <person name="Kamisugi Y."/>
            <person name="Tanahashi T."/>
            <person name="Sakakibara K."/>
            <person name="Fujita T."/>
            <person name="Oishi K."/>
            <person name="Shin-I T."/>
            <person name="Kuroki Y."/>
            <person name="Toyoda A."/>
            <person name="Suzuki Y."/>
            <person name="Hashimoto A."/>
            <person name="Yamaguchi K."/>
            <person name="Sugano A."/>
            <person name="Kohara Y."/>
            <person name="Fujiyama A."/>
            <person name="Anterola A."/>
            <person name="Aoki S."/>
            <person name="Ashton N."/>
            <person name="Barbazuk W.B."/>
            <person name="Barker E."/>
            <person name="Bennetzen J."/>
            <person name="Bezanilla M."/>
            <person name="Blankenship R."/>
            <person name="Cho S.H."/>
            <person name="Dutcher S."/>
            <person name="Estelle M."/>
            <person name="Fawcett J.A."/>
            <person name="Gundlach H."/>
            <person name="Hanada K."/>
            <person name="Heyl A."/>
            <person name="Hicks K.A."/>
            <person name="Hugh J."/>
            <person name="Lohr M."/>
            <person name="Mayer K."/>
            <person name="Melkozernov A."/>
            <person name="Murata T."/>
            <person name="Nelson D."/>
            <person name="Pils B."/>
            <person name="Prigge M."/>
            <person name="Reiss B."/>
            <person name="Renner T."/>
            <person name="Rombauts S."/>
            <person name="Rushton P."/>
            <person name="Sanderfoot A."/>
            <person name="Schween G."/>
            <person name="Shiu S.-H."/>
            <person name="Stueber K."/>
            <person name="Theodoulou F.L."/>
            <person name="Tu H."/>
            <person name="Van de Peer Y."/>
            <person name="Verrier P.J."/>
            <person name="Waters E."/>
            <person name="Wood A."/>
            <person name="Yang L."/>
            <person name="Cove D."/>
            <person name="Cuming A."/>
            <person name="Hasebe M."/>
            <person name="Lucas S."/>
            <person name="Mishler D.B."/>
            <person name="Reski R."/>
            <person name="Grigoriev I."/>
            <person name="Quatrano R.S."/>
            <person name="Boore J.L."/>
        </authorList>
    </citation>
    <scope>NUCLEOTIDE SEQUENCE [LARGE SCALE GENOMIC DNA]</scope>
    <source>
        <strain evidence="10 11">cv. Gransden 2004</strain>
    </source>
</reference>
<dbReference type="Proteomes" id="UP000006727">
    <property type="component" value="Chromosome 24"/>
</dbReference>
<evidence type="ECO:0000256" key="3">
    <source>
        <dbReference type="ARBA" id="ARBA00022741"/>
    </source>
</evidence>
<evidence type="ECO:0000256" key="2">
    <source>
        <dbReference type="ARBA" id="ARBA00022679"/>
    </source>
</evidence>
<dbReference type="PROSITE" id="PS00108">
    <property type="entry name" value="PROTEIN_KINASE_ST"/>
    <property type="match status" value="1"/>
</dbReference>
<evidence type="ECO:0000259" key="8">
    <source>
        <dbReference type="PROSITE" id="PS50011"/>
    </source>
</evidence>
<dbReference type="Gramene" id="Pp3c24_12290V3.1">
    <property type="protein sequence ID" value="Pp3c24_12290V3.1"/>
    <property type="gene ID" value="Pp3c24_12290"/>
</dbReference>
<evidence type="ECO:0000313" key="11">
    <source>
        <dbReference type="Proteomes" id="UP000006727"/>
    </source>
</evidence>
<dbReference type="SMART" id="SM00220">
    <property type="entry name" value="S_TKc"/>
    <property type="match status" value="1"/>
</dbReference>
<dbReference type="GO" id="GO:0004674">
    <property type="term" value="F:protein serine/threonine kinase activity"/>
    <property type="evidence" value="ECO:0000318"/>
    <property type="project" value="GO_Central"/>
</dbReference>
<reference evidence="10" key="3">
    <citation type="submission" date="2020-12" db="UniProtKB">
        <authorList>
            <consortium name="EnsemblPlants"/>
        </authorList>
    </citation>
    <scope>IDENTIFICATION</scope>
</reference>